<feature type="region of interest" description="Disordered" evidence="1">
    <location>
        <begin position="118"/>
        <end position="155"/>
    </location>
</feature>
<dbReference type="AlphaFoldDB" id="A0A9Q3KUC9"/>
<reference evidence="2" key="1">
    <citation type="submission" date="2021-03" db="EMBL/GenBank/DDBJ databases">
        <title>Draft genome sequence of rust myrtle Austropuccinia psidii MF-1, a brazilian biotype.</title>
        <authorList>
            <person name="Quecine M.C."/>
            <person name="Pachon D.M.R."/>
            <person name="Bonatelli M.L."/>
            <person name="Correr F.H."/>
            <person name="Franceschini L.M."/>
            <person name="Leite T.F."/>
            <person name="Margarido G.R.A."/>
            <person name="Almeida C.A."/>
            <person name="Ferrarezi J.A."/>
            <person name="Labate C.A."/>
        </authorList>
    </citation>
    <scope>NUCLEOTIDE SEQUENCE</scope>
    <source>
        <strain evidence="2">MF-1</strain>
    </source>
</reference>
<name>A0A9Q3KUC9_9BASI</name>
<proteinExistence type="predicted"/>
<evidence type="ECO:0000256" key="1">
    <source>
        <dbReference type="SAM" id="MobiDB-lite"/>
    </source>
</evidence>
<comment type="caution">
    <text evidence="2">The sequence shown here is derived from an EMBL/GenBank/DDBJ whole genome shotgun (WGS) entry which is preliminary data.</text>
</comment>
<sequence>MGRCYGVDTIDTQGGQLAPTWLQVGLPQPSRRRVKLVVVTHRRNRILVLPSNSIEFASRSPQLEVETPPAQYDDHRRGEEEVSLLSPWRIHPSIGDKQKEKPSSRFLFLLALPLHPTTPPGRKTSSLDDSNDCGELREGIWTEDRNDGVLESPTRAAHDLAEEKSLLKEIEGSL</sequence>
<evidence type="ECO:0000313" key="3">
    <source>
        <dbReference type="Proteomes" id="UP000765509"/>
    </source>
</evidence>
<organism evidence="2 3">
    <name type="scientific">Austropuccinia psidii MF-1</name>
    <dbReference type="NCBI Taxonomy" id="1389203"/>
    <lineage>
        <taxon>Eukaryota</taxon>
        <taxon>Fungi</taxon>
        <taxon>Dikarya</taxon>
        <taxon>Basidiomycota</taxon>
        <taxon>Pucciniomycotina</taxon>
        <taxon>Pucciniomycetes</taxon>
        <taxon>Pucciniales</taxon>
        <taxon>Sphaerophragmiaceae</taxon>
        <taxon>Austropuccinia</taxon>
    </lineage>
</organism>
<dbReference type="EMBL" id="AVOT02122322">
    <property type="protein sequence ID" value="MBW0585917.1"/>
    <property type="molecule type" value="Genomic_DNA"/>
</dbReference>
<accession>A0A9Q3KUC9</accession>
<feature type="compositionally biased region" description="Basic and acidic residues" evidence="1">
    <location>
        <begin position="134"/>
        <end position="148"/>
    </location>
</feature>
<gene>
    <name evidence="2" type="ORF">O181_125632</name>
</gene>
<dbReference type="Proteomes" id="UP000765509">
    <property type="component" value="Unassembled WGS sequence"/>
</dbReference>
<keyword evidence="3" id="KW-1185">Reference proteome</keyword>
<protein>
    <submittedName>
        <fullName evidence="2">Uncharacterized protein</fullName>
    </submittedName>
</protein>
<evidence type="ECO:0000313" key="2">
    <source>
        <dbReference type="EMBL" id="MBW0585917.1"/>
    </source>
</evidence>